<keyword evidence="4" id="KW-1185">Reference proteome</keyword>
<organism evidence="3 4">
    <name type="scientific">Paractinoplanes globisporus</name>
    <dbReference type="NCBI Taxonomy" id="113565"/>
    <lineage>
        <taxon>Bacteria</taxon>
        <taxon>Bacillati</taxon>
        <taxon>Actinomycetota</taxon>
        <taxon>Actinomycetes</taxon>
        <taxon>Micromonosporales</taxon>
        <taxon>Micromonosporaceae</taxon>
        <taxon>Paractinoplanes</taxon>
    </lineage>
</organism>
<dbReference type="InterPro" id="IPR041219">
    <property type="entry name" value="Phage_lysozyme2"/>
</dbReference>
<protein>
    <submittedName>
        <fullName evidence="3">Phage tail tip lysozyme</fullName>
    </submittedName>
</protein>
<evidence type="ECO:0000259" key="2">
    <source>
        <dbReference type="Pfam" id="PF18013"/>
    </source>
</evidence>
<name>A0ABW6WLQ0_9ACTN</name>
<comment type="caution">
    <text evidence="3">The sequence shown here is derived from an EMBL/GenBank/DDBJ whole genome shotgun (WGS) entry which is preliminary data.</text>
</comment>
<dbReference type="InterPro" id="IPR019262">
    <property type="entry name" value="DUF2272"/>
</dbReference>
<evidence type="ECO:0000313" key="4">
    <source>
        <dbReference type="Proteomes" id="UP001602245"/>
    </source>
</evidence>
<dbReference type="Gene3D" id="1.10.530.10">
    <property type="match status" value="1"/>
</dbReference>
<dbReference type="RefSeq" id="WP_051115402.1">
    <property type="nucleotide sequence ID" value="NZ_JBIAZU010000006.1"/>
</dbReference>
<proteinExistence type="predicted"/>
<dbReference type="Pfam" id="PF10030">
    <property type="entry name" value="DUF2272"/>
    <property type="match status" value="1"/>
</dbReference>
<feature type="domain" description="Phage tail lysozyme" evidence="2">
    <location>
        <begin position="502"/>
        <end position="687"/>
    </location>
</feature>
<reference evidence="3 4" key="1">
    <citation type="submission" date="2024-10" db="EMBL/GenBank/DDBJ databases">
        <title>The Natural Products Discovery Center: Release of the First 8490 Sequenced Strains for Exploring Actinobacteria Biosynthetic Diversity.</title>
        <authorList>
            <person name="Kalkreuter E."/>
            <person name="Kautsar S.A."/>
            <person name="Yang D."/>
            <person name="Bader C.D."/>
            <person name="Teijaro C.N."/>
            <person name="Fluegel L."/>
            <person name="Davis C.M."/>
            <person name="Simpson J.R."/>
            <person name="Lauterbach L."/>
            <person name="Steele A.D."/>
            <person name="Gui C."/>
            <person name="Meng S."/>
            <person name="Li G."/>
            <person name="Viehrig K."/>
            <person name="Ye F."/>
            <person name="Su P."/>
            <person name="Kiefer A.F."/>
            <person name="Nichols A."/>
            <person name="Cepeda A.J."/>
            <person name="Yan W."/>
            <person name="Fan B."/>
            <person name="Jiang Y."/>
            <person name="Adhikari A."/>
            <person name="Zheng C.-J."/>
            <person name="Schuster L."/>
            <person name="Cowan T.M."/>
            <person name="Smanski M.J."/>
            <person name="Chevrette M.G."/>
            <person name="De Carvalho L.P.S."/>
            <person name="Shen B."/>
        </authorList>
    </citation>
    <scope>NUCLEOTIDE SEQUENCE [LARGE SCALE GENOMIC DNA]</scope>
    <source>
        <strain evidence="3 4">NPDC000087</strain>
    </source>
</reference>
<dbReference type="Pfam" id="PF18013">
    <property type="entry name" value="Phage_lysozyme2"/>
    <property type="match status" value="1"/>
</dbReference>
<evidence type="ECO:0000259" key="1">
    <source>
        <dbReference type="Pfam" id="PF10030"/>
    </source>
</evidence>
<feature type="domain" description="DUF2272" evidence="1">
    <location>
        <begin position="337"/>
        <end position="440"/>
    </location>
</feature>
<sequence>MSAASATTLDRYEIDQHVQPGRLVVDRVALLARHQGTPPDLVIRWGPMPVRATVDVVVHLHGFFERGRAMNLVRDMVPRSGLDLADPDRPHVVGRRSPTLLVLPRGHFYGGGKGRGYAFPALRPRGALDALVDEALRRFNEATGARATRGRLILTAHSGGGAALMDVLRYADPDEVHAFDALYTDPGPLIEWARRHKTAGRGALRVLYRDGERTAVRSRRVATALGPPTRRFRVEPTTVEHLVIPRAYGWRLLADPGADLPGVTASRGVQHEIGGGAGSLPEAIVRVAREQWRRWRPGGGSPLTETMPAATALLREYYQVGVQMTVPDAQLRDPKWHQSHYWSAVFVSYVMRRAAAPGFVFSAAHWKYIAAARRNRMRGDTSSPFWAYKATEIAPRRGDLVCASRDRTRPTYDTVEGKPAHCDIVVDVQPGSIRVIGGNVGMPGSGNLGLTVGEKTLRTLPDGRLDLTGRQSRFFAVVSCTGRRPVLAEAPVATPPAGTDARAVRVMELLVRRYGYPVNGATGLVGNLVAESGVIPERIEGSASATPLRAADFAGRVRSFTPDEVRARDFRLKRGPKLPGVGIAQWTTAARRAGLFQHTYQGRRPGSAILSDLEAQVDYLVTELRRDYRQVDATLRAPGVTVEQASDVVLLRFEVPAVVVHGRPGDPAVQQVLSRRRAYAANVMNAYRKAHP</sequence>
<evidence type="ECO:0000313" key="3">
    <source>
        <dbReference type="EMBL" id="MFF5294184.1"/>
    </source>
</evidence>
<gene>
    <name evidence="3" type="ORF">ACFY35_32515</name>
</gene>
<accession>A0ABW6WLQ0</accession>
<dbReference type="Proteomes" id="UP001602245">
    <property type="component" value="Unassembled WGS sequence"/>
</dbReference>
<dbReference type="EMBL" id="JBIAZU010000006">
    <property type="protein sequence ID" value="MFF5294184.1"/>
    <property type="molecule type" value="Genomic_DNA"/>
</dbReference>